<organism evidence="2 3">
    <name type="scientific">Brenneria roseae subsp. americana</name>
    <dbReference type="NCBI Taxonomy" id="1508507"/>
    <lineage>
        <taxon>Bacteria</taxon>
        <taxon>Pseudomonadati</taxon>
        <taxon>Pseudomonadota</taxon>
        <taxon>Gammaproteobacteria</taxon>
        <taxon>Enterobacterales</taxon>
        <taxon>Pectobacteriaceae</taxon>
        <taxon>Brenneria</taxon>
    </lineage>
</organism>
<dbReference type="AlphaFoldDB" id="A0A2U1TZZ0"/>
<evidence type="ECO:0000256" key="1">
    <source>
        <dbReference type="SAM" id="MobiDB-lite"/>
    </source>
</evidence>
<keyword evidence="3" id="KW-1185">Reference proteome</keyword>
<protein>
    <submittedName>
        <fullName evidence="2">Uncharacterized protein</fullName>
    </submittedName>
</protein>
<dbReference type="EMBL" id="QDKJ01000002">
    <property type="protein sequence ID" value="PWC14963.1"/>
    <property type="molecule type" value="Genomic_DNA"/>
</dbReference>
<feature type="region of interest" description="Disordered" evidence="1">
    <location>
        <begin position="58"/>
        <end position="79"/>
    </location>
</feature>
<name>A0A2U1TZZ0_9GAMM</name>
<sequence>MNMTLNQSIIINKLSVDVKPAFDPEGRIIDVPNPERKPYLITDNHRDSPVGFGAKISTTKKNRYHPATGRARATDGNRDKAPQDVIRATIGNVSDFVNIDQTRETARNFAQTMEQTKRSPNAIRKEINVAELTISF</sequence>
<gene>
    <name evidence="2" type="ORF">B4923_02680</name>
</gene>
<proteinExistence type="predicted"/>
<dbReference type="Proteomes" id="UP000245138">
    <property type="component" value="Unassembled WGS sequence"/>
</dbReference>
<dbReference type="OrthoDB" id="9795573at2"/>
<dbReference type="RefSeq" id="WP_146187246.1">
    <property type="nucleotide sequence ID" value="NZ_QDKJ01000002.1"/>
</dbReference>
<evidence type="ECO:0000313" key="3">
    <source>
        <dbReference type="Proteomes" id="UP000245138"/>
    </source>
</evidence>
<evidence type="ECO:0000313" key="2">
    <source>
        <dbReference type="EMBL" id="PWC14963.1"/>
    </source>
</evidence>
<reference evidence="2 3" key="1">
    <citation type="submission" date="2018-04" db="EMBL/GenBank/DDBJ databases">
        <title>Brenneria corticis sp.nov.</title>
        <authorList>
            <person name="Li Y."/>
        </authorList>
    </citation>
    <scope>NUCLEOTIDE SEQUENCE [LARGE SCALE GENOMIC DNA]</scope>
    <source>
        <strain evidence="2 3">LMG 27715</strain>
    </source>
</reference>
<comment type="caution">
    <text evidence="2">The sequence shown here is derived from an EMBL/GenBank/DDBJ whole genome shotgun (WGS) entry which is preliminary data.</text>
</comment>
<accession>A0A2U1TZZ0</accession>